<protein>
    <submittedName>
        <fullName evidence="3">Uncharacterized protein</fullName>
    </submittedName>
</protein>
<feature type="region of interest" description="Disordered" evidence="1">
    <location>
        <begin position="66"/>
        <end position="91"/>
    </location>
</feature>
<reference evidence="3" key="1">
    <citation type="submission" date="2024-05" db="EMBL/GenBank/DDBJ databases">
        <title>Whole genome shotgun sequence of Streptomyces hydrogenans NBRC 13475.</title>
        <authorList>
            <person name="Komaki H."/>
            <person name="Tamura T."/>
        </authorList>
    </citation>
    <scope>NUCLEOTIDE SEQUENCE</scope>
    <source>
        <strain evidence="3">NBRC 13475</strain>
    </source>
</reference>
<accession>A0ABQ3P175</accession>
<dbReference type="RefSeq" id="WP_190224394.1">
    <property type="nucleotide sequence ID" value="NZ_BNBS01000057.1"/>
</dbReference>
<evidence type="ECO:0000256" key="1">
    <source>
        <dbReference type="SAM" id="MobiDB-lite"/>
    </source>
</evidence>
<organism evidence="3 4">
    <name type="scientific">Streptomyces hydrogenans</name>
    <dbReference type="NCBI Taxonomy" id="1873719"/>
    <lineage>
        <taxon>Bacteria</taxon>
        <taxon>Bacillati</taxon>
        <taxon>Actinomycetota</taxon>
        <taxon>Actinomycetes</taxon>
        <taxon>Kitasatosporales</taxon>
        <taxon>Streptomycetaceae</taxon>
        <taxon>Streptomyces</taxon>
    </lineage>
</organism>
<keyword evidence="2" id="KW-0812">Transmembrane</keyword>
<evidence type="ECO:0000313" key="4">
    <source>
        <dbReference type="Proteomes" id="UP001052739"/>
    </source>
</evidence>
<feature type="transmembrane region" description="Helical" evidence="2">
    <location>
        <begin position="44"/>
        <end position="64"/>
    </location>
</feature>
<proteinExistence type="predicted"/>
<comment type="caution">
    <text evidence="3">The sequence shown here is derived from an EMBL/GenBank/DDBJ whole genome shotgun (WGS) entry which is preliminary data.</text>
</comment>
<evidence type="ECO:0000313" key="3">
    <source>
        <dbReference type="EMBL" id="GHI18770.1"/>
    </source>
</evidence>
<name>A0ABQ3P175_9ACTN</name>
<sequence length="244" mass="25820">MEDNDTAVLLRDAMDRTADGLPPLPDLVPLAVREGRRRRSRSRLAAGAAAFAVVTAGAIGLTLLPGSGPGGPVPAASSTVGEKPAERERREEYRRRMAALLDERLPERITGVRPEGDRVSEYRIEAGGETFRMVVSVRRAAVGGPGAGPSAGGDGAELRLGPVSELGDRVHVGYTYRRSDVTFLVYAGRAAAPVSASDLFPVAGDPRFLELVEEADARPMETDDPPLDFGIDLPAEPGGAQRAR</sequence>
<dbReference type="EMBL" id="BNDW01000004">
    <property type="protein sequence ID" value="GHI18770.1"/>
    <property type="molecule type" value="Genomic_DNA"/>
</dbReference>
<dbReference type="Proteomes" id="UP001052739">
    <property type="component" value="Unassembled WGS sequence"/>
</dbReference>
<keyword evidence="2" id="KW-0472">Membrane</keyword>
<keyword evidence="2" id="KW-1133">Transmembrane helix</keyword>
<keyword evidence="4" id="KW-1185">Reference proteome</keyword>
<feature type="region of interest" description="Disordered" evidence="1">
    <location>
        <begin position="219"/>
        <end position="244"/>
    </location>
</feature>
<gene>
    <name evidence="3" type="ORF">Shyd_01410</name>
</gene>
<evidence type="ECO:0000256" key="2">
    <source>
        <dbReference type="SAM" id="Phobius"/>
    </source>
</evidence>